<evidence type="ECO:0000259" key="7">
    <source>
        <dbReference type="PROSITE" id="PS51007"/>
    </source>
</evidence>
<dbReference type="PANTHER" id="PTHR35008:SF9">
    <property type="entry name" value="CYTOCHROME C DOMAIN-CONTAINING PROTEIN"/>
    <property type="match status" value="1"/>
</dbReference>
<dbReference type="InterPro" id="IPR009056">
    <property type="entry name" value="Cyt_c-like_dom"/>
</dbReference>
<reference evidence="8 9" key="1">
    <citation type="submission" date="2024-09" db="EMBL/GenBank/DDBJ databases">
        <authorList>
            <person name="Sun Q."/>
            <person name="Mori K."/>
        </authorList>
    </citation>
    <scope>NUCLEOTIDE SEQUENCE [LARGE SCALE GENOMIC DNA]</scope>
    <source>
        <strain evidence="8 9">CCM 7468</strain>
    </source>
</reference>
<evidence type="ECO:0000256" key="4">
    <source>
        <dbReference type="PROSITE-ProRule" id="PRU00433"/>
    </source>
</evidence>
<dbReference type="InterPro" id="IPR051459">
    <property type="entry name" value="Cytochrome_c-type_DH"/>
</dbReference>
<dbReference type="RefSeq" id="WP_377050197.1">
    <property type="nucleotide sequence ID" value="NZ_JBHLVZ010000023.1"/>
</dbReference>
<dbReference type="Gene3D" id="1.10.760.10">
    <property type="entry name" value="Cytochrome c-like domain"/>
    <property type="match status" value="1"/>
</dbReference>
<evidence type="ECO:0000256" key="3">
    <source>
        <dbReference type="ARBA" id="ARBA00023004"/>
    </source>
</evidence>
<evidence type="ECO:0000313" key="9">
    <source>
        <dbReference type="Proteomes" id="UP001589789"/>
    </source>
</evidence>
<dbReference type="PANTHER" id="PTHR35008">
    <property type="entry name" value="BLL4482 PROTEIN-RELATED"/>
    <property type="match status" value="1"/>
</dbReference>
<gene>
    <name evidence="8" type="ORF">ACFFIC_10935</name>
</gene>
<dbReference type="Proteomes" id="UP001589789">
    <property type="component" value="Unassembled WGS sequence"/>
</dbReference>
<name>A0ABV6ITV7_9PROT</name>
<accession>A0ABV6ITV7</accession>
<feature type="signal peptide" evidence="6">
    <location>
        <begin position="1"/>
        <end position="27"/>
    </location>
</feature>
<feature type="chain" id="PRO_5046869997" evidence="6">
    <location>
        <begin position="28"/>
        <end position="153"/>
    </location>
</feature>
<organism evidence="8 9">
    <name type="scientific">Muricoccus vinaceus</name>
    <dbReference type="NCBI Taxonomy" id="424704"/>
    <lineage>
        <taxon>Bacteria</taxon>
        <taxon>Pseudomonadati</taxon>
        <taxon>Pseudomonadota</taxon>
        <taxon>Alphaproteobacteria</taxon>
        <taxon>Acetobacterales</taxon>
        <taxon>Roseomonadaceae</taxon>
        <taxon>Muricoccus</taxon>
    </lineage>
</organism>
<keyword evidence="6" id="KW-0732">Signal</keyword>
<evidence type="ECO:0000313" key="8">
    <source>
        <dbReference type="EMBL" id="MFC0386053.1"/>
    </source>
</evidence>
<comment type="caution">
    <text evidence="8">The sequence shown here is derived from an EMBL/GenBank/DDBJ whole genome shotgun (WGS) entry which is preliminary data.</text>
</comment>
<evidence type="ECO:0000256" key="1">
    <source>
        <dbReference type="ARBA" id="ARBA00022617"/>
    </source>
</evidence>
<keyword evidence="2 4" id="KW-0479">Metal-binding</keyword>
<feature type="region of interest" description="Disordered" evidence="5">
    <location>
        <begin position="28"/>
        <end position="47"/>
    </location>
</feature>
<keyword evidence="1 4" id="KW-0349">Heme</keyword>
<feature type="compositionally biased region" description="Polar residues" evidence="5">
    <location>
        <begin position="34"/>
        <end position="46"/>
    </location>
</feature>
<keyword evidence="3 4" id="KW-0408">Iron</keyword>
<evidence type="ECO:0000256" key="2">
    <source>
        <dbReference type="ARBA" id="ARBA00022723"/>
    </source>
</evidence>
<evidence type="ECO:0000256" key="5">
    <source>
        <dbReference type="SAM" id="MobiDB-lite"/>
    </source>
</evidence>
<dbReference type="SUPFAM" id="SSF46626">
    <property type="entry name" value="Cytochrome c"/>
    <property type="match status" value="1"/>
</dbReference>
<dbReference type="InterPro" id="IPR036909">
    <property type="entry name" value="Cyt_c-like_dom_sf"/>
</dbReference>
<sequence>MRAHRHGAAAALLLAGLGAALSLPALSQDAPPRSAQQRTGEATSDSHGFVSATRFGQQDGGALYAAICAGCHMPDGRGAAGAGAYPALAGNVKLEHAAYPVSIVLNGMHGMPGFATQLDDRQVAAVVNWVRTNLGNAYAAEPATADEVKAARQ</sequence>
<proteinExistence type="predicted"/>
<dbReference type="Pfam" id="PF13442">
    <property type="entry name" value="Cytochrome_CBB3"/>
    <property type="match status" value="1"/>
</dbReference>
<protein>
    <submittedName>
        <fullName evidence="8">C-type cytochrome</fullName>
    </submittedName>
</protein>
<dbReference type="EMBL" id="JBHLVZ010000023">
    <property type="protein sequence ID" value="MFC0386053.1"/>
    <property type="molecule type" value="Genomic_DNA"/>
</dbReference>
<feature type="domain" description="Cytochrome c" evidence="7">
    <location>
        <begin position="55"/>
        <end position="134"/>
    </location>
</feature>
<dbReference type="PROSITE" id="PS51007">
    <property type="entry name" value="CYTC"/>
    <property type="match status" value="1"/>
</dbReference>
<evidence type="ECO:0000256" key="6">
    <source>
        <dbReference type="SAM" id="SignalP"/>
    </source>
</evidence>
<keyword evidence="9" id="KW-1185">Reference proteome</keyword>